<dbReference type="Proteomes" id="UP001597452">
    <property type="component" value="Unassembled WGS sequence"/>
</dbReference>
<protein>
    <submittedName>
        <fullName evidence="1">Uncharacterized protein</fullName>
    </submittedName>
</protein>
<keyword evidence="2" id="KW-1185">Reference proteome</keyword>
<accession>A0ABW5Q7L8</accession>
<organism evidence="1 2">
    <name type="scientific">Piscibacillus salipiscarius</name>
    <dbReference type="NCBI Taxonomy" id="299480"/>
    <lineage>
        <taxon>Bacteria</taxon>
        <taxon>Bacillati</taxon>
        <taxon>Bacillota</taxon>
        <taxon>Bacilli</taxon>
        <taxon>Bacillales</taxon>
        <taxon>Bacillaceae</taxon>
        <taxon>Piscibacillus</taxon>
    </lineage>
</organism>
<evidence type="ECO:0000313" key="1">
    <source>
        <dbReference type="EMBL" id="MFD2637725.1"/>
    </source>
</evidence>
<comment type="caution">
    <text evidence="1">The sequence shown here is derived from an EMBL/GenBank/DDBJ whole genome shotgun (WGS) entry which is preliminary data.</text>
</comment>
<name>A0ABW5Q7L8_9BACI</name>
<proteinExistence type="predicted"/>
<dbReference type="RefSeq" id="WP_054753611.1">
    <property type="nucleotide sequence ID" value="NZ_JBHUMZ010000010.1"/>
</dbReference>
<gene>
    <name evidence="1" type="ORF">ACFSW4_02410</name>
</gene>
<reference evidence="2" key="1">
    <citation type="journal article" date="2019" name="Int. J. Syst. Evol. Microbiol.">
        <title>The Global Catalogue of Microorganisms (GCM) 10K type strain sequencing project: providing services to taxonomists for standard genome sequencing and annotation.</title>
        <authorList>
            <consortium name="The Broad Institute Genomics Platform"/>
            <consortium name="The Broad Institute Genome Sequencing Center for Infectious Disease"/>
            <person name="Wu L."/>
            <person name="Ma J."/>
        </authorList>
    </citation>
    <scope>NUCLEOTIDE SEQUENCE [LARGE SCALE GENOMIC DNA]</scope>
    <source>
        <strain evidence="2">TISTR 1571</strain>
    </source>
</reference>
<sequence length="81" mass="9226">MGNIDVAEIASRLYEVHKPIGAEEIQKLVDERINGKSIQIENLGSEIMMMVAELTGKMRAQDYRFMIDLLQTTIDELQKSN</sequence>
<evidence type="ECO:0000313" key="2">
    <source>
        <dbReference type="Proteomes" id="UP001597452"/>
    </source>
</evidence>
<dbReference type="EMBL" id="JBHUMZ010000010">
    <property type="protein sequence ID" value="MFD2637725.1"/>
    <property type="molecule type" value="Genomic_DNA"/>
</dbReference>